<dbReference type="EMBL" id="BART01009787">
    <property type="protein sequence ID" value="GAG80968.1"/>
    <property type="molecule type" value="Genomic_DNA"/>
</dbReference>
<gene>
    <name evidence="1" type="ORF">S01H4_21580</name>
</gene>
<sequence>IEVSQIPNTEYVFENGWDLYMFLHNVVIIT</sequence>
<reference evidence="1" key="1">
    <citation type="journal article" date="2014" name="Front. Microbiol.">
        <title>High frequency of phylogenetically diverse reductive dehalogenase-homologous genes in deep subseafloor sedimentary metagenomes.</title>
        <authorList>
            <person name="Kawai M."/>
            <person name="Futagami T."/>
            <person name="Toyoda A."/>
            <person name="Takaki Y."/>
            <person name="Nishi S."/>
            <person name="Hori S."/>
            <person name="Arai W."/>
            <person name="Tsubouchi T."/>
            <person name="Morono Y."/>
            <person name="Uchiyama I."/>
            <person name="Ito T."/>
            <person name="Fujiyama A."/>
            <person name="Inagaki F."/>
            <person name="Takami H."/>
        </authorList>
    </citation>
    <scope>NUCLEOTIDE SEQUENCE</scope>
    <source>
        <strain evidence="1">Expedition CK06-06</strain>
    </source>
</reference>
<protein>
    <submittedName>
        <fullName evidence="1">Uncharacterized protein</fullName>
    </submittedName>
</protein>
<accession>X1BA43</accession>
<organism evidence="1">
    <name type="scientific">marine sediment metagenome</name>
    <dbReference type="NCBI Taxonomy" id="412755"/>
    <lineage>
        <taxon>unclassified sequences</taxon>
        <taxon>metagenomes</taxon>
        <taxon>ecological metagenomes</taxon>
    </lineage>
</organism>
<feature type="non-terminal residue" evidence="1">
    <location>
        <position position="1"/>
    </location>
</feature>
<comment type="caution">
    <text evidence="1">The sequence shown here is derived from an EMBL/GenBank/DDBJ whole genome shotgun (WGS) entry which is preliminary data.</text>
</comment>
<dbReference type="AlphaFoldDB" id="X1BA43"/>
<proteinExistence type="predicted"/>
<evidence type="ECO:0000313" key="1">
    <source>
        <dbReference type="EMBL" id="GAG80968.1"/>
    </source>
</evidence>
<name>X1BA43_9ZZZZ</name>